<reference evidence="2" key="1">
    <citation type="submission" date="2020-09" db="EMBL/GenBank/DDBJ databases">
        <title>Rhizobia associated with sainfoin plants.</title>
        <authorList>
            <person name="Asharfi S."/>
            <person name="Kuzmanovic N."/>
            <person name="Bunk B."/>
            <person name="Sproeer C."/>
            <person name="Becker M."/>
            <person name="Thuenen T."/>
        </authorList>
    </citation>
    <scope>NUCLEOTIDE SEQUENCE</scope>
    <source>
        <strain evidence="2">OM4</strain>
    </source>
</reference>
<name>A0ABY5QSJ3_9HYPH</name>
<accession>A0ABY5QSJ3</accession>
<proteinExistence type="predicted"/>
<feature type="region of interest" description="Disordered" evidence="1">
    <location>
        <begin position="41"/>
        <end position="79"/>
    </location>
</feature>
<organism evidence="2 3">
    <name type="scientific">Mesorhizobium onobrychidis</name>
    <dbReference type="NCBI Taxonomy" id="2775404"/>
    <lineage>
        <taxon>Bacteria</taxon>
        <taxon>Pseudomonadati</taxon>
        <taxon>Pseudomonadota</taxon>
        <taxon>Alphaproteobacteria</taxon>
        <taxon>Hyphomicrobiales</taxon>
        <taxon>Phyllobacteriaceae</taxon>
        <taxon>Mesorhizobium</taxon>
    </lineage>
</organism>
<gene>
    <name evidence="2" type="ORF">IHQ72_25410</name>
</gene>
<dbReference type="EMBL" id="CP062229">
    <property type="protein sequence ID" value="UVC13998.1"/>
    <property type="molecule type" value="Genomic_DNA"/>
</dbReference>
<dbReference type="Proteomes" id="UP001058098">
    <property type="component" value="Chromosome"/>
</dbReference>
<dbReference type="RefSeq" id="WP_258118084.1">
    <property type="nucleotide sequence ID" value="NZ_CP062229.1"/>
</dbReference>
<keyword evidence="3" id="KW-1185">Reference proteome</keyword>
<sequence>MPATSANPVYRGARAIGDTIARLESVKAEPTYLRVPISPIRANTGASGSTPGNSSSLAVKGSAHLPHLSRRREHGQVRMPLEDRNLVAIGNPDLASASLALVVGNDLKPAAVLDDGEVALRALESQTNRE</sequence>
<feature type="compositionally biased region" description="Polar residues" evidence="1">
    <location>
        <begin position="44"/>
        <end position="57"/>
    </location>
</feature>
<evidence type="ECO:0000313" key="3">
    <source>
        <dbReference type="Proteomes" id="UP001058098"/>
    </source>
</evidence>
<protein>
    <submittedName>
        <fullName evidence="2">Uncharacterized protein</fullName>
    </submittedName>
</protein>
<evidence type="ECO:0000313" key="2">
    <source>
        <dbReference type="EMBL" id="UVC13998.1"/>
    </source>
</evidence>
<evidence type="ECO:0000256" key="1">
    <source>
        <dbReference type="SAM" id="MobiDB-lite"/>
    </source>
</evidence>